<sequence length="147" mass="16001">MCPSAHSPIGAKTRRDDGTTAERKVTEFLQLLRSQKCRATDKNGQKCQGVPITGLAWFLGCSGFRADFTDGHHSTSIPDDVGEDMFIRGPHGEPLVAGSSKDTGACSAIVHPTTELKQQRCPHSHIVNGAKWGSRHQPLKRCTRVQP</sequence>
<evidence type="ECO:0000313" key="2">
    <source>
        <dbReference type="EMBL" id="KAJ7024000.1"/>
    </source>
</evidence>
<dbReference type="AlphaFoldDB" id="A0AAD6SAN0"/>
<dbReference type="Proteomes" id="UP001218188">
    <property type="component" value="Unassembled WGS sequence"/>
</dbReference>
<organism evidence="2 3">
    <name type="scientific">Mycena alexandri</name>
    <dbReference type="NCBI Taxonomy" id="1745969"/>
    <lineage>
        <taxon>Eukaryota</taxon>
        <taxon>Fungi</taxon>
        <taxon>Dikarya</taxon>
        <taxon>Basidiomycota</taxon>
        <taxon>Agaricomycotina</taxon>
        <taxon>Agaricomycetes</taxon>
        <taxon>Agaricomycetidae</taxon>
        <taxon>Agaricales</taxon>
        <taxon>Marasmiineae</taxon>
        <taxon>Mycenaceae</taxon>
        <taxon>Mycena</taxon>
    </lineage>
</organism>
<feature type="compositionally biased region" description="Basic and acidic residues" evidence="1">
    <location>
        <begin position="13"/>
        <end position="22"/>
    </location>
</feature>
<evidence type="ECO:0000313" key="3">
    <source>
        <dbReference type="Proteomes" id="UP001218188"/>
    </source>
</evidence>
<gene>
    <name evidence="2" type="ORF">C8F04DRAFT_1192857</name>
</gene>
<evidence type="ECO:0000256" key="1">
    <source>
        <dbReference type="SAM" id="MobiDB-lite"/>
    </source>
</evidence>
<accession>A0AAD6SAN0</accession>
<reference evidence="2" key="1">
    <citation type="submission" date="2023-03" db="EMBL/GenBank/DDBJ databases">
        <title>Massive genome expansion in bonnet fungi (Mycena s.s.) driven by repeated elements and novel gene families across ecological guilds.</title>
        <authorList>
            <consortium name="Lawrence Berkeley National Laboratory"/>
            <person name="Harder C.B."/>
            <person name="Miyauchi S."/>
            <person name="Viragh M."/>
            <person name="Kuo A."/>
            <person name="Thoen E."/>
            <person name="Andreopoulos B."/>
            <person name="Lu D."/>
            <person name="Skrede I."/>
            <person name="Drula E."/>
            <person name="Henrissat B."/>
            <person name="Morin E."/>
            <person name="Kohler A."/>
            <person name="Barry K."/>
            <person name="LaButti K."/>
            <person name="Morin E."/>
            <person name="Salamov A."/>
            <person name="Lipzen A."/>
            <person name="Mereny Z."/>
            <person name="Hegedus B."/>
            <person name="Baldrian P."/>
            <person name="Stursova M."/>
            <person name="Weitz H."/>
            <person name="Taylor A."/>
            <person name="Grigoriev I.V."/>
            <person name="Nagy L.G."/>
            <person name="Martin F."/>
            <person name="Kauserud H."/>
        </authorList>
    </citation>
    <scope>NUCLEOTIDE SEQUENCE</scope>
    <source>
        <strain evidence="2">CBHHK200</strain>
    </source>
</reference>
<comment type="caution">
    <text evidence="2">The sequence shown here is derived from an EMBL/GenBank/DDBJ whole genome shotgun (WGS) entry which is preliminary data.</text>
</comment>
<dbReference type="EMBL" id="JARJCM010000177">
    <property type="protein sequence ID" value="KAJ7024000.1"/>
    <property type="molecule type" value="Genomic_DNA"/>
</dbReference>
<proteinExistence type="predicted"/>
<protein>
    <submittedName>
        <fullName evidence="2">Uncharacterized protein</fullName>
    </submittedName>
</protein>
<name>A0AAD6SAN0_9AGAR</name>
<feature type="region of interest" description="Disordered" evidence="1">
    <location>
        <begin position="1"/>
        <end position="22"/>
    </location>
</feature>
<keyword evidence="3" id="KW-1185">Reference proteome</keyword>